<dbReference type="PROSITE" id="PS01012">
    <property type="entry name" value="FOLYLPOLYGLU_SYNT_2"/>
    <property type="match status" value="1"/>
</dbReference>
<keyword evidence="5" id="KW-0479">Metal-binding</keyword>
<dbReference type="Pfam" id="PF08245">
    <property type="entry name" value="Mur_ligase_M"/>
    <property type="match status" value="1"/>
</dbReference>
<dbReference type="FunFam" id="3.40.1190.10:FF:000011">
    <property type="entry name" value="Folylpolyglutamate synthase/dihydrofolate synthase"/>
    <property type="match status" value="1"/>
</dbReference>
<evidence type="ECO:0000256" key="10">
    <source>
        <dbReference type="PIRNR" id="PIRNR001563"/>
    </source>
</evidence>
<dbReference type="EMBL" id="CP022604">
    <property type="protein sequence ID" value="ASV86862.1"/>
    <property type="molecule type" value="Genomic_DNA"/>
</dbReference>
<dbReference type="AlphaFoldDB" id="A0A248UJR5"/>
<dbReference type="EC" id="6.3.2.17" evidence="3"/>
<keyword evidence="7 10" id="KW-0067">ATP-binding</keyword>
<dbReference type="InterPro" id="IPR013221">
    <property type="entry name" value="Mur_ligase_cen"/>
</dbReference>
<organism evidence="12 14">
    <name type="scientific">Ochrobactrum quorumnocens</name>
    <dbReference type="NCBI Taxonomy" id="271865"/>
    <lineage>
        <taxon>Bacteria</taxon>
        <taxon>Pseudomonadati</taxon>
        <taxon>Pseudomonadota</taxon>
        <taxon>Alphaproteobacteria</taxon>
        <taxon>Hyphomicrobiales</taxon>
        <taxon>Brucellaceae</taxon>
        <taxon>Brucella/Ochrobactrum group</taxon>
        <taxon>Ochrobactrum</taxon>
    </lineage>
</organism>
<dbReference type="SUPFAM" id="SSF53244">
    <property type="entry name" value="MurD-like peptide ligases, peptide-binding domain"/>
    <property type="match status" value="1"/>
</dbReference>
<name>A0A248UJR5_9HYPH</name>
<evidence type="ECO:0000256" key="6">
    <source>
        <dbReference type="ARBA" id="ARBA00022741"/>
    </source>
</evidence>
<dbReference type="InterPro" id="IPR001645">
    <property type="entry name" value="Folylpolyglutamate_synth"/>
</dbReference>
<keyword evidence="8" id="KW-0460">Magnesium</keyword>
<dbReference type="InterPro" id="IPR018109">
    <property type="entry name" value="Folylpolyglutamate_synth_CS"/>
</dbReference>
<dbReference type="GO" id="GO:0005737">
    <property type="term" value="C:cytoplasm"/>
    <property type="evidence" value="ECO:0007669"/>
    <property type="project" value="TreeGrafter"/>
</dbReference>
<reference evidence="12 14" key="1">
    <citation type="submission" date="2017-07" db="EMBL/GenBank/DDBJ databases">
        <title>Phylogenetic study on the rhizospheric bacterium Ochrobactrum sp. A44.</title>
        <authorList>
            <person name="Krzyzanowska D.M."/>
            <person name="Ossowicki A."/>
            <person name="Rajewska M."/>
            <person name="Maciag T."/>
            <person name="Kaczynski Z."/>
            <person name="Czerwicka M."/>
            <person name="Jafra S."/>
        </authorList>
    </citation>
    <scope>NUCLEOTIDE SEQUENCE [LARGE SCALE GENOMIC DNA]</scope>
    <source>
        <strain evidence="12 14">A44</strain>
    </source>
</reference>
<evidence type="ECO:0000256" key="3">
    <source>
        <dbReference type="ARBA" id="ARBA00013025"/>
    </source>
</evidence>
<comment type="cofactor">
    <cofactor evidence="1">
        <name>Mg(2+)</name>
        <dbReference type="ChEBI" id="CHEBI:18420"/>
    </cofactor>
</comment>
<evidence type="ECO:0000313" key="15">
    <source>
        <dbReference type="Proteomes" id="UP000327108"/>
    </source>
</evidence>
<evidence type="ECO:0000259" key="11">
    <source>
        <dbReference type="Pfam" id="PF08245"/>
    </source>
</evidence>
<dbReference type="GO" id="GO:0046872">
    <property type="term" value="F:metal ion binding"/>
    <property type="evidence" value="ECO:0007669"/>
    <property type="project" value="UniProtKB-KW"/>
</dbReference>
<comment type="catalytic activity">
    <reaction evidence="9">
        <text>(6S)-5,6,7,8-tetrahydrofolyl-(gamma-L-Glu)(n) + L-glutamate + ATP = (6S)-5,6,7,8-tetrahydrofolyl-(gamma-L-Glu)(n+1) + ADP + phosphate + H(+)</text>
        <dbReference type="Rhea" id="RHEA:10580"/>
        <dbReference type="Rhea" id="RHEA-COMP:14738"/>
        <dbReference type="Rhea" id="RHEA-COMP:14740"/>
        <dbReference type="ChEBI" id="CHEBI:15378"/>
        <dbReference type="ChEBI" id="CHEBI:29985"/>
        <dbReference type="ChEBI" id="CHEBI:30616"/>
        <dbReference type="ChEBI" id="CHEBI:43474"/>
        <dbReference type="ChEBI" id="CHEBI:141005"/>
        <dbReference type="ChEBI" id="CHEBI:456216"/>
        <dbReference type="EC" id="6.3.2.17"/>
    </reaction>
</comment>
<evidence type="ECO:0000256" key="4">
    <source>
        <dbReference type="ARBA" id="ARBA00022598"/>
    </source>
</evidence>
<evidence type="ECO:0000256" key="8">
    <source>
        <dbReference type="ARBA" id="ARBA00022842"/>
    </source>
</evidence>
<evidence type="ECO:0000256" key="5">
    <source>
        <dbReference type="ARBA" id="ARBA00022723"/>
    </source>
</evidence>
<keyword evidence="6 10" id="KW-0547">Nucleotide-binding</keyword>
<dbReference type="Gene3D" id="3.40.1190.10">
    <property type="entry name" value="Mur-like, catalytic domain"/>
    <property type="match status" value="1"/>
</dbReference>
<evidence type="ECO:0000256" key="7">
    <source>
        <dbReference type="ARBA" id="ARBA00022840"/>
    </source>
</evidence>
<evidence type="ECO:0000313" key="13">
    <source>
        <dbReference type="EMBL" id="KAA9369346.1"/>
    </source>
</evidence>
<reference evidence="13 15" key="2">
    <citation type="submission" date="2019-09" db="EMBL/GenBank/DDBJ databases">
        <title>Biological control of the noxious weed angled onion (Allium triquetrum) thwarted by endophytic bacteria in Victoria, Australia.</title>
        <authorList>
            <person name="Tehranchian P."/>
            <person name="Adair R.J."/>
            <person name="Van T.H."/>
            <person name="Morrison P.D."/>
            <person name="Williams H."/>
            <person name="Lawrie A.C."/>
        </authorList>
    </citation>
    <scope>NUCLEOTIDE SEQUENCE [LARGE SCALE GENOMIC DNA]</scope>
    <source>
        <strain evidence="13 15">RPTAtOch1</strain>
    </source>
</reference>
<evidence type="ECO:0000313" key="12">
    <source>
        <dbReference type="EMBL" id="ASV86862.1"/>
    </source>
</evidence>
<dbReference type="UniPathway" id="UPA00077">
    <property type="reaction ID" value="UER00157"/>
</dbReference>
<dbReference type="SUPFAM" id="SSF53623">
    <property type="entry name" value="MurD-like peptide ligases, catalytic domain"/>
    <property type="match status" value="1"/>
</dbReference>
<dbReference type="Proteomes" id="UP000327108">
    <property type="component" value="Unassembled WGS sequence"/>
</dbReference>
<dbReference type="InterPro" id="IPR036565">
    <property type="entry name" value="Mur-like_cat_sf"/>
</dbReference>
<evidence type="ECO:0000256" key="2">
    <source>
        <dbReference type="ARBA" id="ARBA00008276"/>
    </source>
</evidence>
<evidence type="ECO:0000313" key="14">
    <source>
        <dbReference type="Proteomes" id="UP000215256"/>
    </source>
</evidence>
<dbReference type="PANTHER" id="PTHR11136">
    <property type="entry name" value="FOLYLPOLYGLUTAMATE SYNTHASE-RELATED"/>
    <property type="match status" value="1"/>
</dbReference>
<accession>A0A248UJR5</accession>
<dbReference type="GO" id="GO:0008841">
    <property type="term" value="F:dihydrofolate synthase activity"/>
    <property type="evidence" value="ECO:0007669"/>
    <property type="project" value="TreeGrafter"/>
</dbReference>
<dbReference type="Gene3D" id="3.90.190.20">
    <property type="entry name" value="Mur ligase, C-terminal domain"/>
    <property type="match status" value="1"/>
</dbReference>
<feature type="domain" description="Mur ligase central" evidence="11">
    <location>
        <begin position="47"/>
        <end position="268"/>
    </location>
</feature>
<dbReference type="Proteomes" id="UP000215256">
    <property type="component" value="Chromosome 1"/>
</dbReference>
<dbReference type="OrthoDB" id="9809356at2"/>
<dbReference type="InterPro" id="IPR036615">
    <property type="entry name" value="Mur_ligase_C_dom_sf"/>
</dbReference>
<dbReference type="PIRSF" id="PIRSF001563">
    <property type="entry name" value="Folylpolyglu_synth"/>
    <property type="match status" value="1"/>
</dbReference>
<evidence type="ECO:0000256" key="9">
    <source>
        <dbReference type="ARBA" id="ARBA00047493"/>
    </source>
</evidence>
<dbReference type="GO" id="GO:0046654">
    <property type="term" value="P:tetrahydrofolate biosynthetic process"/>
    <property type="evidence" value="ECO:0007669"/>
    <property type="project" value="UniProtKB-UniPathway"/>
</dbReference>
<proteinExistence type="inferred from homology"/>
<dbReference type="NCBIfam" id="TIGR01499">
    <property type="entry name" value="folC"/>
    <property type="match status" value="1"/>
</dbReference>
<dbReference type="GO" id="GO:0004326">
    <property type="term" value="F:tetrahydrofolylpolyglutamate synthase activity"/>
    <property type="evidence" value="ECO:0007669"/>
    <property type="project" value="UniProtKB-EC"/>
</dbReference>
<sequence>MTGKADAVIERLMQLHPKGFDLSLDRIRGLLEKLGNPHLNLPPVIHIAGTNGKGSATAFCRALLEASGFGVHVHTSPHLVNWHERYRLASKSGGKFVSDDVLAEAIERVEAANGGQYITVFEILTAVAFVLFAEHPADVVIMEVGLGGRFDATNVIPEPAVSLIMPISIDHQAFLGDRVELIAAEKAGIIKKDCPVVIGFQPFDAAREVLISTADRLDCPLSIYGQDFLAFEEHGRMVFQNEDGLIDLPLPRLPGRHQIANAAAAIEAVQMAGFTITDKAAEKALMVVDWPARMQRLTHGELTDLAPAASEIWLDGGHNPGAGAVIAEALGDLEERSTRPLFLITGMINTKDPVGYFEAFAGMARHVFTVPIPSSDAGIPNNELAISAQKAGLSAEPVHSVANALKILRDSWPHDEAPPRILIGGSLYLAGEVLRDNGTPPQ</sequence>
<keyword evidence="15" id="KW-1185">Reference proteome</keyword>
<dbReference type="GO" id="GO:0005524">
    <property type="term" value="F:ATP binding"/>
    <property type="evidence" value="ECO:0007669"/>
    <property type="project" value="UniProtKB-KW"/>
</dbReference>
<keyword evidence="4 10" id="KW-0436">Ligase</keyword>
<evidence type="ECO:0000256" key="1">
    <source>
        <dbReference type="ARBA" id="ARBA00001946"/>
    </source>
</evidence>
<gene>
    <name evidence="12" type="primary">folC</name>
    <name evidence="12" type="ORF">CES85_2650</name>
    <name evidence="13" type="ORF">F3W84_07725</name>
</gene>
<comment type="similarity">
    <text evidence="2 10">Belongs to the folylpolyglutamate synthase family.</text>
</comment>
<protein>
    <recommendedName>
        <fullName evidence="3">tetrahydrofolate synthase</fullName>
        <ecNumber evidence="3">6.3.2.17</ecNumber>
    </recommendedName>
</protein>
<dbReference type="KEGG" id="och:CES85_2650"/>
<dbReference type="EMBL" id="VYXQ01000005">
    <property type="protein sequence ID" value="KAA9369346.1"/>
    <property type="molecule type" value="Genomic_DNA"/>
</dbReference>
<dbReference type="PANTHER" id="PTHR11136:SF0">
    <property type="entry name" value="DIHYDROFOLATE SYNTHETASE-RELATED"/>
    <property type="match status" value="1"/>
</dbReference>